<dbReference type="InterPro" id="IPR024741">
    <property type="entry name" value="Condensin2_G2"/>
</dbReference>
<keyword evidence="2" id="KW-1185">Reference proteome</keyword>
<reference evidence="1" key="1">
    <citation type="journal article" date="2023" name="Mol. Biol. Evol.">
        <title>Third-Generation Sequencing Reveals the Adaptive Role of the Epigenome in Three Deep-Sea Polychaetes.</title>
        <authorList>
            <person name="Perez M."/>
            <person name="Aroh O."/>
            <person name="Sun Y."/>
            <person name="Lan Y."/>
            <person name="Juniper S.K."/>
            <person name="Young C.R."/>
            <person name="Angers B."/>
            <person name="Qian P.Y."/>
        </authorList>
    </citation>
    <scope>NUCLEOTIDE SEQUENCE</scope>
    <source>
        <strain evidence="1">R07B-5</strain>
    </source>
</reference>
<protein>
    <submittedName>
        <fullName evidence="1">Uncharacterized protein</fullName>
    </submittedName>
</protein>
<gene>
    <name evidence="1" type="ORF">NP493_1362g01023</name>
</gene>
<dbReference type="GO" id="GO:0000070">
    <property type="term" value="P:mitotic sister chromatid segregation"/>
    <property type="evidence" value="ECO:0007669"/>
    <property type="project" value="TreeGrafter"/>
</dbReference>
<evidence type="ECO:0000313" key="1">
    <source>
        <dbReference type="EMBL" id="KAK2165532.1"/>
    </source>
</evidence>
<dbReference type="PANTHER" id="PTHR16199">
    <property type="entry name" value="CONDENSIN-2 COMPLEX SUBUNIT G2"/>
    <property type="match status" value="1"/>
</dbReference>
<sequence>MMLNVLLMEELEEATAAIQAIVTVAMETILLDNAYIPRQLFETAVVFHGILPSLPEQVGKLQLNIVRLCEMWWLRDITGKEDLVVEAIMILLQRTVQPKGTMADVKRVNRLRSGLECVDLMAESSETLRGLLQQSLSTSIYLRCDEGQKFLSFLFGLNIDFISCLHETVKSEIPVCSK</sequence>
<dbReference type="GO" id="GO:0000796">
    <property type="term" value="C:condensin complex"/>
    <property type="evidence" value="ECO:0007669"/>
    <property type="project" value="TreeGrafter"/>
</dbReference>
<dbReference type="PANTHER" id="PTHR16199:SF4">
    <property type="entry name" value="CONDENSIN-2 COMPLEX SUBUNIT G2"/>
    <property type="match status" value="1"/>
</dbReference>
<accession>A0AAD9NCR9</accession>
<comment type="caution">
    <text evidence="1">The sequence shown here is derived from an EMBL/GenBank/DDBJ whole genome shotgun (WGS) entry which is preliminary data.</text>
</comment>
<proteinExistence type="predicted"/>
<dbReference type="Pfam" id="PF12422">
    <property type="entry name" value="Condensin2nSMC"/>
    <property type="match status" value="1"/>
</dbReference>
<dbReference type="AlphaFoldDB" id="A0AAD9NCR9"/>
<dbReference type="Proteomes" id="UP001209878">
    <property type="component" value="Unassembled WGS sequence"/>
</dbReference>
<organism evidence="1 2">
    <name type="scientific">Ridgeia piscesae</name>
    <name type="common">Tubeworm</name>
    <dbReference type="NCBI Taxonomy" id="27915"/>
    <lineage>
        <taxon>Eukaryota</taxon>
        <taxon>Metazoa</taxon>
        <taxon>Spiralia</taxon>
        <taxon>Lophotrochozoa</taxon>
        <taxon>Annelida</taxon>
        <taxon>Polychaeta</taxon>
        <taxon>Sedentaria</taxon>
        <taxon>Canalipalpata</taxon>
        <taxon>Sabellida</taxon>
        <taxon>Siboglinidae</taxon>
        <taxon>Ridgeia</taxon>
    </lineage>
</organism>
<dbReference type="EMBL" id="JAODUO010001361">
    <property type="protein sequence ID" value="KAK2165532.1"/>
    <property type="molecule type" value="Genomic_DNA"/>
</dbReference>
<dbReference type="GO" id="GO:0005634">
    <property type="term" value="C:nucleus"/>
    <property type="evidence" value="ECO:0007669"/>
    <property type="project" value="InterPro"/>
</dbReference>
<evidence type="ECO:0000313" key="2">
    <source>
        <dbReference type="Proteomes" id="UP001209878"/>
    </source>
</evidence>
<name>A0AAD9NCR9_RIDPI</name>